<keyword evidence="7 10" id="KW-0472">Membrane</keyword>
<feature type="transmembrane region" description="Helical" evidence="10">
    <location>
        <begin position="503"/>
        <end position="526"/>
    </location>
</feature>
<keyword evidence="4" id="KW-0808">Transferase</keyword>
<feature type="transmembrane region" description="Helical" evidence="10">
    <location>
        <begin position="98"/>
        <end position="123"/>
    </location>
</feature>
<protein>
    <recommendedName>
        <fullName evidence="2">chitin synthase</fullName>
        <ecNumber evidence="2">2.4.1.16</ecNumber>
    </recommendedName>
</protein>
<dbReference type="FunFam" id="3.90.550.10:FF:000077">
    <property type="entry name" value="Probable chitin synthase D"/>
    <property type="match status" value="1"/>
</dbReference>
<dbReference type="EC" id="2.4.1.16" evidence="2"/>
<dbReference type="InterPro" id="IPR004835">
    <property type="entry name" value="Chitin_synth"/>
</dbReference>
<comment type="caution">
    <text evidence="11">The sequence shown here is derived from an EMBL/GenBank/DDBJ whole genome shotgun (WGS) entry which is preliminary data.</text>
</comment>
<feature type="region of interest" description="Disordered" evidence="9">
    <location>
        <begin position="717"/>
        <end position="812"/>
    </location>
</feature>
<evidence type="ECO:0000256" key="5">
    <source>
        <dbReference type="ARBA" id="ARBA00022692"/>
    </source>
</evidence>
<dbReference type="Proteomes" id="UP000186583">
    <property type="component" value="Unassembled WGS sequence"/>
</dbReference>
<keyword evidence="12" id="KW-1185">Reference proteome</keyword>
<evidence type="ECO:0000313" key="12">
    <source>
        <dbReference type="Proteomes" id="UP000186583"/>
    </source>
</evidence>
<evidence type="ECO:0000256" key="1">
    <source>
        <dbReference type="ARBA" id="ARBA00004141"/>
    </source>
</evidence>
<evidence type="ECO:0000256" key="10">
    <source>
        <dbReference type="SAM" id="Phobius"/>
    </source>
</evidence>
<dbReference type="InterPro" id="IPR029044">
    <property type="entry name" value="Nucleotide-diphossugar_trans"/>
</dbReference>
<dbReference type="PANTHER" id="PTHR22914">
    <property type="entry name" value="CHITIN SYNTHASE"/>
    <property type="match status" value="1"/>
</dbReference>
<feature type="compositionally biased region" description="Basic and acidic residues" evidence="9">
    <location>
        <begin position="802"/>
        <end position="812"/>
    </location>
</feature>
<dbReference type="AlphaFoldDB" id="A0A1Q8S2K5"/>
<dbReference type="Gene3D" id="3.90.550.10">
    <property type="entry name" value="Spore Coat Polysaccharide Biosynthesis Protein SpsA, Chain A"/>
    <property type="match status" value="1"/>
</dbReference>
<comment type="catalytic activity">
    <reaction evidence="8">
        <text>[(1-&gt;4)-N-acetyl-beta-D-glucosaminyl](n) + UDP-N-acetyl-alpha-D-glucosamine = [(1-&gt;4)-N-acetyl-beta-D-glucosaminyl](n+1) + UDP + H(+)</text>
        <dbReference type="Rhea" id="RHEA:16637"/>
        <dbReference type="Rhea" id="RHEA-COMP:9593"/>
        <dbReference type="Rhea" id="RHEA-COMP:9595"/>
        <dbReference type="ChEBI" id="CHEBI:15378"/>
        <dbReference type="ChEBI" id="CHEBI:17029"/>
        <dbReference type="ChEBI" id="CHEBI:57705"/>
        <dbReference type="ChEBI" id="CHEBI:58223"/>
        <dbReference type="EC" id="2.4.1.16"/>
    </reaction>
    <physiologicalReaction direction="left-to-right" evidence="8">
        <dbReference type="Rhea" id="RHEA:16638"/>
    </physiologicalReaction>
</comment>
<evidence type="ECO:0000256" key="4">
    <source>
        <dbReference type="ARBA" id="ARBA00022679"/>
    </source>
</evidence>
<reference evidence="11 12" key="1">
    <citation type="submission" date="2016-11" db="EMBL/GenBank/DDBJ databases">
        <title>Draft Genome Assembly of Colletotrichum chlorophyti a pathogen of herbaceous plants.</title>
        <authorList>
            <person name="Gan P."/>
            <person name="Narusaka M."/>
            <person name="Tsushima A."/>
            <person name="Narusaka Y."/>
            <person name="Takano Y."/>
            <person name="Shirasu K."/>
        </authorList>
    </citation>
    <scope>NUCLEOTIDE SEQUENCE [LARGE SCALE GENOMIC DNA]</scope>
    <source>
        <strain evidence="11 12">NTL11</strain>
    </source>
</reference>
<dbReference type="EMBL" id="MPGH01000034">
    <property type="protein sequence ID" value="OLN95689.1"/>
    <property type="molecule type" value="Genomic_DNA"/>
</dbReference>
<evidence type="ECO:0000256" key="6">
    <source>
        <dbReference type="ARBA" id="ARBA00022989"/>
    </source>
</evidence>
<evidence type="ECO:0000256" key="3">
    <source>
        <dbReference type="ARBA" id="ARBA00022676"/>
    </source>
</evidence>
<dbReference type="GO" id="GO:0006031">
    <property type="term" value="P:chitin biosynthetic process"/>
    <property type="evidence" value="ECO:0007669"/>
    <property type="project" value="TreeGrafter"/>
</dbReference>
<sequence length="812" mass="91707">MADPTDENYWAPKDIVYTAIVGLVMLAAILEWFLWIAAFVYCLWKVFIKAEHWTIRILAIVVGVLFTCFRAIFLPIMIVTLPLPSAVVKYWPESMVDVLQWFAFWSFAGLLTIPWLFCVYQLVTNQLGRAKRIKQVLDEVSAPKVVIVMPVYKEDPDVLVTAINSVVDCDYPPSCIHVFLSFDGDQEDELYLNTIEKLGVPLTLETYPKSIDVSYKSARITVSRFPHGGKRHCQKATFKLIDKVYEHYLKRNDNLFILFIDSDCILDPTCLQNFVFDMELSPGNSRDMLAMTGVITSTTKKHSLITLLQDMEYIHGQLFERTVESGCGAVTCLPGALTMLRFSAFRRMAKYYFADKAEQCEDLFDFAKCHLGEDRWLTHLFMIGAKKRYQIQMCTSAFCKTEAVQTYKSLIKQRRRWFLGFITNEVCMLTDWRLWRRYPILVLVRFMQNTIRTTALLFFIMVLAILTTSKKVENLPVGFIAISLGLNWLMMLYFGAKLRRFKIWLYPIMFILNPFFNWFYMVYGIFTAGQRTWGGPRADAATADTNTTAQEAIEQAKEAGDELNIVPETFIPAAEARKQSIAGGKANMGPMGRKHSVVQPPPNIEGRFAAREKTSGGFYVNADDSQVTVHRSGPSGFGPAWALQSRDSFDSMVSAQTAGNSVYMPRRVESIMGEEDRKKYELAQQGQFNQFLANSKRFGPTAPTGQVYEYNEAEMKRGGYSDASDPLEKNQENTDNVRMGNIDNSLPRPQSGEGVPPRQGLSASHSARGGRSPLARASLVRTVPLEDVQSEGESSSAGGGNESRDHSPKGGR</sequence>
<organism evidence="11 12">
    <name type="scientific">Colletotrichum chlorophyti</name>
    <dbReference type="NCBI Taxonomy" id="708187"/>
    <lineage>
        <taxon>Eukaryota</taxon>
        <taxon>Fungi</taxon>
        <taxon>Dikarya</taxon>
        <taxon>Ascomycota</taxon>
        <taxon>Pezizomycotina</taxon>
        <taxon>Sordariomycetes</taxon>
        <taxon>Hypocreomycetidae</taxon>
        <taxon>Glomerellales</taxon>
        <taxon>Glomerellaceae</taxon>
        <taxon>Colletotrichum</taxon>
    </lineage>
</organism>
<feature type="transmembrane region" description="Helical" evidence="10">
    <location>
        <begin position="55"/>
        <end position="78"/>
    </location>
</feature>
<dbReference type="STRING" id="708187.A0A1Q8S2K5"/>
<proteinExistence type="predicted"/>
<dbReference type="Pfam" id="PF03142">
    <property type="entry name" value="Chitin_synth_2"/>
    <property type="match status" value="1"/>
</dbReference>
<dbReference type="GO" id="GO:0030428">
    <property type="term" value="C:cell septum"/>
    <property type="evidence" value="ECO:0007669"/>
    <property type="project" value="TreeGrafter"/>
</dbReference>
<dbReference type="GO" id="GO:0016020">
    <property type="term" value="C:membrane"/>
    <property type="evidence" value="ECO:0007669"/>
    <property type="project" value="UniProtKB-SubCell"/>
</dbReference>
<feature type="transmembrane region" description="Helical" evidence="10">
    <location>
        <begin position="450"/>
        <end position="469"/>
    </location>
</feature>
<keyword evidence="6 10" id="KW-1133">Transmembrane helix</keyword>
<evidence type="ECO:0000256" key="7">
    <source>
        <dbReference type="ARBA" id="ARBA00023136"/>
    </source>
</evidence>
<keyword evidence="3" id="KW-0328">Glycosyltransferase</keyword>
<evidence type="ECO:0000313" key="11">
    <source>
        <dbReference type="EMBL" id="OLN95689.1"/>
    </source>
</evidence>
<feature type="transmembrane region" description="Helical" evidence="10">
    <location>
        <begin position="475"/>
        <end position="496"/>
    </location>
</feature>
<evidence type="ECO:0000256" key="2">
    <source>
        <dbReference type="ARBA" id="ARBA00012543"/>
    </source>
</evidence>
<comment type="subcellular location">
    <subcellularLocation>
        <location evidence="1">Membrane</location>
        <topology evidence="1">Multi-pass membrane protein</topology>
    </subcellularLocation>
</comment>
<evidence type="ECO:0000256" key="8">
    <source>
        <dbReference type="ARBA" id="ARBA00049510"/>
    </source>
</evidence>
<dbReference type="GO" id="GO:0071944">
    <property type="term" value="C:cell periphery"/>
    <property type="evidence" value="ECO:0007669"/>
    <property type="project" value="TreeGrafter"/>
</dbReference>
<dbReference type="SUPFAM" id="SSF53448">
    <property type="entry name" value="Nucleotide-diphospho-sugar transferases"/>
    <property type="match status" value="1"/>
</dbReference>
<gene>
    <name evidence="11" type="ORF">CCHL11_04858</name>
</gene>
<name>A0A1Q8S2K5_9PEZI</name>
<dbReference type="OrthoDB" id="5321960at2759"/>
<accession>A0A1Q8S2K5</accession>
<dbReference type="PANTHER" id="PTHR22914:SF46">
    <property type="entry name" value="CHITIN SYNTHASE"/>
    <property type="match status" value="1"/>
</dbReference>
<dbReference type="GO" id="GO:0004100">
    <property type="term" value="F:chitin synthase activity"/>
    <property type="evidence" value="ECO:0007669"/>
    <property type="project" value="UniProtKB-EC"/>
</dbReference>
<feature type="transmembrane region" description="Helical" evidence="10">
    <location>
        <begin position="15"/>
        <end position="43"/>
    </location>
</feature>
<keyword evidence="5 10" id="KW-0812">Transmembrane</keyword>
<evidence type="ECO:0000256" key="9">
    <source>
        <dbReference type="SAM" id="MobiDB-lite"/>
    </source>
</evidence>